<accession>A0A4P9VN68</accession>
<evidence type="ECO:0000313" key="1">
    <source>
        <dbReference type="EMBL" id="RDH44888.1"/>
    </source>
</evidence>
<comment type="caution">
    <text evidence="1">The sequence shown here is derived from an EMBL/GenBank/DDBJ whole genome shotgun (WGS) entry which is preliminary data.</text>
</comment>
<name>A0A4P9VN68_9GAMM</name>
<gene>
    <name evidence="1" type="ORF">B9G39_16410</name>
</gene>
<dbReference type="GO" id="GO:0016740">
    <property type="term" value="F:transferase activity"/>
    <property type="evidence" value="ECO:0007669"/>
    <property type="project" value="UniProtKB-KW"/>
</dbReference>
<dbReference type="InterPro" id="IPR016181">
    <property type="entry name" value="Acyl_CoA_acyltransferase"/>
</dbReference>
<dbReference type="SUPFAM" id="SSF55729">
    <property type="entry name" value="Acyl-CoA N-acyltransferases (Nat)"/>
    <property type="match status" value="1"/>
</dbReference>
<evidence type="ECO:0000313" key="2">
    <source>
        <dbReference type="Proteomes" id="UP000257039"/>
    </source>
</evidence>
<organism evidence="1 2">
    <name type="scientific">Zooshikella ganghwensis</name>
    <dbReference type="NCBI Taxonomy" id="202772"/>
    <lineage>
        <taxon>Bacteria</taxon>
        <taxon>Pseudomonadati</taxon>
        <taxon>Pseudomonadota</taxon>
        <taxon>Gammaproteobacteria</taxon>
        <taxon>Oceanospirillales</taxon>
        <taxon>Zooshikellaceae</taxon>
        <taxon>Zooshikella</taxon>
    </lineage>
</organism>
<dbReference type="Proteomes" id="UP000257039">
    <property type="component" value="Unassembled WGS sequence"/>
</dbReference>
<dbReference type="AlphaFoldDB" id="A0A4P9VN68"/>
<proteinExistence type="predicted"/>
<dbReference type="EMBL" id="NDXW01000001">
    <property type="protein sequence ID" value="RDH44888.1"/>
    <property type="molecule type" value="Genomic_DNA"/>
</dbReference>
<sequence length="226" mass="26731">MYSKFQLLVHELGWLNAFLYSIHRGINKLHRRCRIIKYYLYSQPISHKALLPESRGKQFNIQEITASDQQCWPDFPCPERVIRYRFNQHARCFAAYKNNQFHGYIWYTPGTYQEDEVRCFFEPLPANESVWDFDVYIVPHARMSLAFPKLWDTLCAHHRNNNIQWTLSRISAFNKESIRAHERLGAKRVGSATFICVGKCQLMLSSHAPWIYISFKQGPRLRVAAK</sequence>
<protein>
    <submittedName>
        <fullName evidence="1">N-acetyltransferase</fullName>
    </submittedName>
</protein>
<keyword evidence="1" id="KW-0808">Transferase</keyword>
<keyword evidence="2" id="KW-1185">Reference proteome</keyword>
<dbReference type="Gene3D" id="3.40.630.30">
    <property type="match status" value="1"/>
</dbReference>
<dbReference type="RefSeq" id="WP_051311036.1">
    <property type="nucleotide sequence ID" value="NZ_NDXW01000001.1"/>
</dbReference>
<reference evidence="1 2" key="1">
    <citation type="submission" date="2017-04" db="EMBL/GenBank/DDBJ databases">
        <title>Draft genome sequence of Zooshikella ganghwensis VG4 isolated from Red Sea sediments.</title>
        <authorList>
            <person name="Rehman Z."/>
            <person name="Alam I."/>
            <person name="Kamau A."/>
            <person name="Bajic V."/>
            <person name="Leiknes T."/>
        </authorList>
    </citation>
    <scope>NUCLEOTIDE SEQUENCE [LARGE SCALE GENOMIC DNA]</scope>
    <source>
        <strain evidence="1 2">VG4</strain>
    </source>
</reference>